<feature type="transmembrane region" description="Helical" evidence="1">
    <location>
        <begin position="62"/>
        <end position="78"/>
    </location>
</feature>
<keyword evidence="1" id="KW-1133">Transmembrane helix</keyword>
<dbReference type="Proteomes" id="UP001497382">
    <property type="component" value="Unassembled WGS sequence"/>
</dbReference>
<proteinExistence type="predicted"/>
<keyword evidence="3" id="KW-1185">Reference proteome</keyword>
<sequence>MTTGQQRLGTFTMFIGSFLYSYFLINLHPIPKNAPFEVMLSFSLIIAGGILSYGFKEVDDRLLKAFGVNLYFIGLAYQCRGISSPISCAFCVIGCFLTTKGILFVYLKGGRPTKPTIIFQFCLCLLFFVNASTEILEFLRNNWAKKGNWMPPESIELMSVCLPLGTFHLLLGMVLNDIIKRNRRGRVYLDVTFLSNHSIFEQIYFGS</sequence>
<feature type="transmembrane region" description="Helical" evidence="1">
    <location>
        <begin position="12"/>
        <end position="30"/>
    </location>
</feature>
<gene>
    <name evidence="2" type="ORF">LARSCL_LOCUS22070</name>
</gene>
<evidence type="ECO:0000313" key="3">
    <source>
        <dbReference type="Proteomes" id="UP001497382"/>
    </source>
</evidence>
<dbReference type="AlphaFoldDB" id="A0AAV2BWL7"/>
<feature type="transmembrane region" description="Helical" evidence="1">
    <location>
        <begin position="84"/>
        <end position="105"/>
    </location>
</feature>
<protein>
    <submittedName>
        <fullName evidence="2">Uncharacterized protein</fullName>
    </submittedName>
</protein>
<dbReference type="EMBL" id="CAXIEN010000571">
    <property type="protein sequence ID" value="CAL1300691.1"/>
    <property type="molecule type" value="Genomic_DNA"/>
</dbReference>
<reference evidence="2 3" key="1">
    <citation type="submission" date="2024-04" db="EMBL/GenBank/DDBJ databases">
        <authorList>
            <person name="Rising A."/>
            <person name="Reimegard J."/>
            <person name="Sonavane S."/>
            <person name="Akerstrom W."/>
            <person name="Nylinder S."/>
            <person name="Hedman E."/>
            <person name="Kallberg Y."/>
        </authorList>
    </citation>
    <scope>NUCLEOTIDE SEQUENCE [LARGE SCALE GENOMIC DNA]</scope>
</reference>
<organism evidence="2 3">
    <name type="scientific">Larinioides sclopetarius</name>
    <dbReference type="NCBI Taxonomy" id="280406"/>
    <lineage>
        <taxon>Eukaryota</taxon>
        <taxon>Metazoa</taxon>
        <taxon>Ecdysozoa</taxon>
        <taxon>Arthropoda</taxon>
        <taxon>Chelicerata</taxon>
        <taxon>Arachnida</taxon>
        <taxon>Araneae</taxon>
        <taxon>Araneomorphae</taxon>
        <taxon>Entelegynae</taxon>
        <taxon>Araneoidea</taxon>
        <taxon>Araneidae</taxon>
        <taxon>Larinioides</taxon>
    </lineage>
</organism>
<feature type="transmembrane region" description="Helical" evidence="1">
    <location>
        <begin position="117"/>
        <end position="135"/>
    </location>
</feature>
<keyword evidence="1" id="KW-0812">Transmembrane</keyword>
<comment type="caution">
    <text evidence="2">The sequence shown here is derived from an EMBL/GenBank/DDBJ whole genome shotgun (WGS) entry which is preliminary data.</text>
</comment>
<feature type="transmembrane region" description="Helical" evidence="1">
    <location>
        <begin position="155"/>
        <end position="176"/>
    </location>
</feature>
<name>A0AAV2BWL7_9ARAC</name>
<evidence type="ECO:0000256" key="1">
    <source>
        <dbReference type="SAM" id="Phobius"/>
    </source>
</evidence>
<feature type="transmembrane region" description="Helical" evidence="1">
    <location>
        <begin position="36"/>
        <end position="55"/>
    </location>
</feature>
<accession>A0AAV2BWL7</accession>
<evidence type="ECO:0000313" key="2">
    <source>
        <dbReference type="EMBL" id="CAL1300691.1"/>
    </source>
</evidence>
<keyword evidence="1" id="KW-0472">Membrane</keyword>